<dbReference type="EMBL" id="LR796145">
    <property type="protein sequence ID" value="CAB4121314.1"/>
    <property type="molecule type" value="Genomic_DNA"/>
</dbReference>
<sequence>MTTFTSEDRKMAETYTPEEIIDELINTPFESTRFYAADMIKRLVHQKIELNNEIEILKKCLFSFQNASIDLSKNCGTSYDSVCPPSICDCQGKRQKK</sequence>
<reference evidence="1" key="1">
    <citation type="submission" date="2020-04" db="EMBL/GenBank/DDBJ databases">
        <authorList>
            <person name="Chiriac C."/>
            <person name="Salcher M."/>
            <person name="Ghai R."/>
            <person name="Kavagutti S V."/>
        </authorList>
    </citation>
    <scope>NUCLEOTIDE SEQUENCE</scope>
</reference>
<protein>
    <submittedName>
        <fullName evidence="1">Uncharacterized protein</fullName>
    </submittedName>
</protein>
<evidence type="ECO:0000313" key="1">
    <source>
        <dbReference type="EMBL" id="CAB4121314.1"/>
    </source>
</evidence>
<organism evidence="1">
    <name type="scientific">uncultured Caudovirales phage</name>
    <dbReference type="NCBI Taxonomy" id="2100421"/>
    <lineage>
        <taxon>Viruses</taxon>
        <taxon>Duplodnaviria</taxon>
        <taxon>Heunggongvirae</taxon>
        <taxon>Uroviricota</taxon>
        <taxon>Caudoviricetes</taxon>
        <taxon>Peduoviridae</taxon>
        <taxon>Maltschvirus</taxon>
        <taxon>Maltschvirus maltsch</taxon>
    </lineage>
</organism>
<gene>
    <name evidence="1" type="ORF">UFOVP13_15</name>
</gene>
<name>A0A6J5KH29_9CAUD</name>
<accession>A0A6J5KH29</accession>
<proteinExistence type="predicted"/>